<evidence type="ECO:0000256" key="3">
    <source>
        <dbReference type="ARBA" id="ARBA00023015"/>
    </source>
</evidence>
<evidence type="ECO:0000256" key="5">
    <source>
        <dbReference type="ARBA" id="ARBA00023163"/>
    </source>
</evidence>
<dbReference type="OrthoDB" id="1734508at2759"/>
<comment type="cofactor">
    <cofactor evidence="1">
        <name>Zn(2+)</name>
        <dbReference type="ChEBI" id="CHEBI:29105"/>
    </cofactor>
</comment>
<dbReference type="InterPro" id="IPR004026">
    <property type="entry name" value="Ada_DNA_repair_Zn-bd"/>
</dbReference>
<dbReference type="PROSITE" id="PS01124">
    <property type="entry name" value="HTH_ARAC_FAMILY_2"/>
    <property type="match status" value="1"/>
</dbReference>
<evidence type="ECO:0000313" key="7">
    <source>
        <dbReference type="EMBL" id="KAB8346124.1"/>
    </source>
</evidence>
<comment type="caution">
    <text evidence="7">The sequence shown here is derived from an EMBL/GenBank/DDBJ whole genome shotgun (WGS) entry which is preliminary data.</text>
</comment>
<dbReference type="Pfam" id="PF02805">
    <property type="entry name" value="Ada_Zn_binding"/>
    <property type="match status" value="1"/>
</dbReference>
<keyword evidence="2" id="KW-0489">Methyltransferase</keyword>
<keyword evidence="2" id="KW-0808">Transferase</keyword>
<name>A0A5N6KUQ8_9ROSI</name>
<dbReference type="GO" id="GO:0043565">
    <property type="term" value="F:sequence-specific DNA binding"/>
    <property type="evidence" value="ECO:0007669"/>
    <property type="project" value="InterPro"/>
</dbReference>
<evidence type="ECO:0000256" key="2">
    <source>
        <dbReference type="ARBA" id="ARBA00022603"/>
    </source>
</evidence>
<dbReference type="SUPFAM" id="SSF57884">
    <property type="entry name" value="Ada DNA repair protein, N-terminal domain (N-Ada 10)"/>
    <property type="match status" value="1"/>
</dbReference>
<dbReference type="EMBL" id="VIBQ01000013">
    <property type="protein sequence ID" value="KAB8346124.1"/>
    <property type="molecule type" value="Genomic_DNA"/>
</dbReference>
<dbReference type="GO" id="GO:0003700">
    <property type="term" value="F:DNA-binding transcription factor activity"/>
    <property type="evidence" value="ECO:0007669"/>
    <property type="project" value="InterPro"/>
</dbReference>
<evidence type="ECO:0000259" key="6">
    <source>
        <dbReference type="PROSITE" id="PS01124"/>
    </source>
</evidence>
<dbReference type="SUPFAM" id="SSF46689">
    <property type="entry name" value="Homeodomain-like"/>
    <property type="match status" value="1"/>
</dbReference>
<dbReference type="Gene3D" id="1.10.10.60">
    <property type="entry name" value="Homeodomain-like"/>
    <property type="match status" value="1"/>
</dbReference>
<evidence type="ECO:0000313" key="8">
    <source>
        <dbReference type="Proteomes" id="UP000327013"/>
    </source>
</evidence>
<keyword evidence="5" id="KW-0804">Transcription</keyword>
<dbReference type="Proteomes" id="UP000327013">
    <property type="component" value="Unassembled WGS sequence"/>
</dbReference>
<evidence type="ECO:0000256" key="4">
    <source>
        <dbReference type="ARBA" id="ARBA00023159"/>
    </source>
</evidence>
<keyword evidence="8" id="KW-1185">Reference proteome</keyword>
<dbReference type="AlphaFoldDB" id="A0A5N6KUQ8"/>
<protein>
    <recommendedName>
        <fullName evidence="6">HTH araC/xylS-type domain-containing protein</fullName>
    </recommendedName>
</protein>
<keyword evidence="3" id="KW-0805">Transcription regulation</keyword>
<gene>
    <name evidence="7" type="ORF">FH972_023172</name>
</gene>
<proteinExistence type="predicted"/>
<dbReference type="Pfam" id="PF00165">
    <property type="entry name" value="HTH_AraC"/>
    <property type="match status" value="1"/>
</dbReference>
<feature type="domain" description="HTH araC/xylS-type" evidence="6">
    <location>
        <begin position="97"/>
        <end position="148"/>
    </location>
</feature>
<dbReference type="GO" id="GO:0008270">
    <property type="term" value="F:zinc ion binding"/>
    <property type="evidence" value="ECO:0007669"/>
    <property type="project" value="InterPro"/>
</dbReference>
<evidence type="ECO:0000256" key="1">
    <source>
        <dbReference type="ARBA" id="ARBA00001947"/>
    </source>
</evidence>
<organism evidence="7 8">
    <name type="scientific">Carpinus fangiana</name>
    <dbReference type="NCBI Taxonomy" id="176857"/>
    <lineage>
        <taxon>Eukaryota</taxon>
        <taxon>Viridiplantae</taxon>
        <taxon>Streptophyta</taxon>
        <taxon>Embryophyta</taxon>
        <taxon>Tracheophyta</taxon>
        <taxon>Spermatophyta</taxon>
        <taxon>Magnoliopsida</taxon>
        <taxon>eudicotyledons</taxon>
        <taxon>Gunneridae</taxon>
        <taxon>Pentapetalae</taxon>
        <taxon>rosids</taxon>
        <taxon>fabids</taxon>
        <taxon>Fagales</taxon>
        <taxon>Betulaceae</taxon>
        <taxon>Carpinus</taxon>
    </lineage>
</organism>
<dbReference type="GO" id="GO:0008168">
    <property type="term" value="F:methyltransferase activity"/>
    <property type="evidence" value="ECO:0007669"/>
    <property type="project" value="UniProtKB-KW"/>
</dbReference>
<dbReference type="InterPro" id="IPR018060">
    <property type="entry name" value="HTH_AraC"/>
</dbReference>
<keyword evidence="4" id="KW-0010">Activator</keyword>
<dbReference type="InterPro" id="IPR009057">
    <property type="entry name" value="Homeodomain-like_sf"/>
</dbReference>
<reference evidence="7 8" key="1">
    <citation type="submission" date="2019-06" db="EMBL/GenBank/DDBJ databases">
        <title>A chromosomal-level reference genome of Carpinus fangiana (Coryloideae, Betulaceae).</title>
        <authorList>
            <person name="Yang X."/>
            <person name="Wang Z."/>
            <person name="Zhang L."/>
            <person name="Hao G."/>
            <person name="Liu J."/>
            <person name="Yang Y."/>
        </authorList>
    </citation>
    <scope>NUCLEOTIDE SEQUENCE [LARGE SCALE GENOMIC DNA]</scope>
    <source>
        <strain evidence="7">Cfa_2016G</strain>
        <tissue evidence="7">Leaf</tissue>
    </source>
</reference>
<dbReference type="GO" id="GO:0032259">
    <property type="term" value="P:methylation"/>
    <property type="evidence" value="ECO:0007669"/>
    <property type="project" value="UniProtKB-KW"/>
</dbReference>
<dbReference type="GO" id="GO:0006281">
    <property type="term" value="P:DNA repair"/>
    <property type="evidence" value="ECO:0007669"/>
    <property type="project" value="InterPro"/>
</dbReference>
<dbReference type="InterPro" id="IPR035451">
    <property type="entry name" value="Ada-like_dom_sf"/>
</dbReference>
<sequence>MQSPTSRSSSSAYLFQNPSSRWLALTRRDRLAHSSFLYGVKSTKIYCRPTCSARLARRANVVFYDTEDQARREGFRPCKRCKPDSSTFVGEKEEVVGRVIALLRTETNDLTMKGGLKELAHDVGVTPSYLCRVFKKTMGVTIGAYMKEFEKGGSECETQNPVQALSKIGAGLVDAGTGLLTPTATARSPSAAHEDLQRWVPMDDLGNANETFDLDLDFDFDEWLWTGDFSNDSLWQGYAESFNFSNNSLQGLSKTLPAPTLADNLRLTNDLRNNDNNGF</sequence>
<accession>A0A5N6KUQ8</accession>
<dbReference type="Gene3D" id="3.40.10.10">
    <property type="entry name" value="DNA Methylphosphotriester Repair Domain"/>
    <property type="match status" value="1"/>
</dbReference>